<evidence type="ECO:0000256" key="1">
    <source>
        <dbReference type="SAM" id="MobiDB-lite"/>
    </source>
</evidence>
<proteinExistence type="predicted"/>
<feature type="compositionally biased region" description="Basic and acidic residues" evidence="1">
    <location>
        <begin position="72"/>
        <end position="81"/>
    </location>
</feature>
<organism evidence="2 3">
    <name type="scientific">Liparis tanakae</name>
    <name type="common">Tanaka's snailfish</name>
    <dbReference type="NCBI Taxonomy" id="230148"/>
    <lineage>
        <taxon>Eukaryota</taxon>
        <taxon>Metazoa</taxon>
        <taxon>Chordata</taxon>
        <taxon>Craniata</taxon>
        <taxon>Vertebrata</taxon>
        <taxon>Euteleostomi</taxon>
        <taxon>Actinopterygii</taxon>
        <taxon>Neopterygii</taxon>
        <taxon>Teleostei</taxon>
        <taxon>Neoteleostei</taxon>
        <taxon>Acanthomorphata</taxon>
        <taxon>Eupercaria</taxon>
        <taxon>Perciformes</taxon>
        <taxon>Cottioidei</taxon>
        <taxon>Cottales</taxon>
        <taxon>Liparidae</taxon>
        <taxon>Liparis</taxon>
    </lineage>
</organism>
<feature type="compositionally biased region" description="Polar residues" evidence="1">
    <location>
        <begin position="82"/>
        <end position="92"/>
    </location>
</feature>
<evidence type="ECO:0000313" key="2">
    <source>
        <dbReference type="EMBL" id="TNN73945.1"/>
    </source>
</evidence>
<dbReference type="Proteomes" id="UP000314294">
    <property type="component" value="Unassembled WGS sequence"/>
</dbReference>
<gene>
    <name evidence="2" type="ORF">EYF80_015765</name>
</gene>
<accession>A0A4Z2I960</accession>
<dbReference type="AlphaFoldDB" id="A0A4Z2I960"/>
<keyword evidence="3" id="KW-1185">Reference proteome</keyword>
<name>A0A4Z2I960_9TELE</name>
<reference evidence="2 3" key="1">
    <citation type="submission" date="2019-03" db="EMBL/GenBank/DDBJ databases">
        <title>First draft genome of Liparis tanakae, snailfish: a comprehensive survey of snailfish specific genes.</title>
        <authorList>
            <person name="Kim W."/>
            <person name="Song I."/>
            <person name="Jeong J.-H."/>
            <person name="Kim D."/>
            <person name="Kim S."/>
            <person name="Ryu S."/>
            <person name="Song J.Y."/>
            <person name="Lee S.K."/>
        </authorList>
    </citation>
    <scope>NUCLEOTIDE SEQUENCE [LARGE SCALE GENOMIC DNA]</scope>
    <source>
        <tissue evidence="2">Muscle</tissue>
    </source>
</reference>
<comment type="caution">
    <text evidence="2">The sequence shown here is derived from an EMBL/GenBank/DDBJ whole genome shotgun (WGS) entry which is preliminary data.</text>
</comment>
<sequence>METEGCLGSLEPESQEVIPLWEVHLKTVVYYKVIQKKLKRLEEMGVGAMALIDGCLSQSQLSSFVPTFGRPGRLESPDRSHVTSSGELTRLK</sequence>
<dbReference type="EMBL" id="SRLO01000119">
    <property type="protein sequence ID" value="TNN73945.1"/>
    <property type="molecule type" value="Genomic_DNA"/>
</dbReference>
<protein>
    <submittedName>
        <fullName evidence="2">Uncharacterized protein</fullName>
    </submittedName>
</protein>
<evidence type="ECO:0000313" key="3">
    <source>
        <dbReference type="Proteomes" id="UP000314294"/>
    </source>
</evidence>
<feature type="region of interest" description="Disordered" evidence="1">
    <location>
        <begin position="68"/>
        <end position="92"/>
    </location>
</feature>